<evidence type="ECO:0000256" key="5">
    <source>
        <dbReference type="ARBA" id="ARBA00023002"/>
    </source>
</evidence>
<keyword evidence="10" id="KW-1185">Reference proteome</keyword>
<keyword evidence="3" id="KW-0285">Flavoprotein</keyword>
<evidence type="ECO:0000259" key="8">
    <source>
        <dbReference type="PROSITE" id="PS51387"/>
    </source>
</evidence>
<organism evidence="9 10">
    <name type="scientific">Chlamydomonas schloesseri</name>
    <dbReference type="NCBI Taxonomy" id="2026947"/>
    <lineage>
        <taxon>Eukaryota</taxon>
        <taxon>Viridiplantae</taxon>
        <taxon>Chlorophyta</taxon>
        <taxon>core chlorophytes</taxon>
        <taxon>Chlorophyceae</taxon>
        <taxon>CS clade</taxon>
        <taxon>Chlamydomonadales</taxon>
        <taxon>Chlamydomonadaceae</taxon>
        <taxon>Chlamydomonas</taxon>
    </lineage>
</organism>
<sequence>MAQLARSLALAALLAFAGLSAAEHCLPNDGTGCWPSQAEVTKLVDSLSSEAEVLLPTGPNADLYMSYATDTPGNSIKPSAPGLIVFPMNEGDVRKVVTFAAKYKIRLVGKCSGHDQLQRSNGYGVIQLVMTRGFRNISYNETDHTITFGAGNAHKDTYAFLAEKKRFAVGGTWAYVCPAGCLSNGCYGFFTKEFGTGADNVVGLRFMLFNGTTLNLDATGPHRDLFWAILGGGASSYGVLLGITAKTYPAPDTFIIMKVFLSIWPANMTAADGAPSVFTRFLTNLTWYQTVPPHISWQLDNQPDEQRVLLQISHTGRMAAEASYAELTDLIDEWTEGGYYIAHGPEFYTDVADFAVKNSGPSPPIRRVSQSIYVDADQEALDKVAGLWEMLYSEDFKSRLSGLDGAFQFWAQYRYGPGSAAGKAPHVARGMRTAMMEIAHENVWMKQADDMDRAPLSNQVKELMEPLGNSSYQNHCSSWASYNVYEDYKTRFYQNWEGLTAVKKKYDPCNLYVVQYGPGWDLPKATCSLSTPSTKRPPPKRSPPRRHLQA</sequence>
<dbReference type="PANTHER" id="PTHR42973:SF39">
    <property type="entry name" value="FAD-BINDING PCMH-TYPE DOMAIN-CONTAINING PROTEIN"/>
    <property type="match status" value="1"/>
</dbReference>
<proteinExistence type="inferred from homology"/>
<dbReference type="AlphaFoldDB" id="A0A835T990"/>
<dbReference type="GO" id="GO:0016491">
    <property type="term" value="F:oxidoreductase activity"/>
    <property type="evidence" value="ECO:0007669"/>
    <property type="project" value="UniProtKB-KW"/>
</dbReference>
<evidence type="ECO:0000256" key="6">
    <source>
        <dbReference type="SAM" id="MobiDB-lite"/>
    </source>
</evidence>
<reference evidence="9" key="1">
    <citation type="journal article" date="2020" name="bioRxiv">
        <title>Comparative genomics of Chlamydomonas.</title>
        <authorList>
            <person name="Craig R.J."/>
            <person name="Hasan A.R."/>
            <person name="Ness R.W."/>
            <person name="Keightley P.D."/>
        </authorList>
    </citation>
    <scope>NUCLEOTIDE SEQUENCE</scope>
    <source>
        <strain evidence="9">CCAP 11/173</strain>
    </source>
</reference>
<dbReference type="OrthoDB" id="525608at2759"/>
<dbReference type="InterPro" id="IPR016166">
    <property type="entry name" value="FAD-bd_PCMH"/>
</dbReference>
<name>A0A835T990_9CHLO</name>
<gene>
    <name evidence="9" type="ORF">HYH02_010090</name>
</gene>
<evidence type="ECO:0000256" key="7">
    <source>
        <dbReference type="SAM" id="SignalP"/>
    </source>
</evidence>
<dbReference type="Pfam" id="PF01565">
    <property type="entry name" value="FAD_binding_4"/>
    <property type="match status" value="1"/>
</dbReference>
<evidence type="ECO:0000256" key="4">
    <source>
        <dbReference type="ARBA" id="ARBA00022827"/>
    </source>
</evidence>
<feature type="chain" id="PRO_5032924635" description="FAD-binding PCMH-type domain-containing protein" evidence="7">
    <location>
        <begin position="23"/>
        <end position="550"/>
    </location>
</feature>
<comment type="cofactor">
    <cofactor evidence="1">
        <name>FAD</name>
        <dbReference type="ChEBI" id="CHEBI:57692"/>
    </cofactor>
</comment>
<dbReference type="InterPro" id="IPR036318">
    <property type="entry name" value="FAD-bd_PCMH-like_sf"/>
</dbReference>
<protein>
    <recommendedName>
        <fullName evidence="8">FAD-binding PCMH-type domain-containing protein</fullName>
    </recommendedName>
</protein>
<dbReference type="Gene3D" id="3.40.462.20">
    <property type="match status" value="1"/>
</dbReference>
<keyword evidence="5" id="KW-0560">Oxidoreductase</keyword>
<dbReference type="EMBL" id="JAEHOD010000036">
    <property type="protein sequence ID" value="KAG2441247.1"/>
    <property type="molecule type" value="Genomic_DNA"/>
</dbReference>
<keyword evidence="7" id="KW-0732">Signal</keyword>
<dbReference type="SUPFAM" id="SSF56176">
    <property type="entry name" value="FAD-binding/transporter-associated domain-like"/>
    <property type="match status" value="1"/>
</dbReference>
<dbReference type="InterPro" id="IPR006094">
    <property type="entry name" value="Oxid_FAD_bind_N"/>
</dbReference>
<evidence type="ECO:0000256" key="2">
    <source>
        <dbReference type="ARBA" id="ARBA00005466"/>
    </source>
</evidence>
<comment type="caution">
    <text evidence="9">The sequence shown here is derived from an EMBL/GenBank/DDBJ whole genome shotgun (WGS) entry which is preliminary data.</text>
</comment>
<dbReference type="InterPro" id="IPR050416">
    <property type="entry name" value="FAD-linked_Oxidoreductase"/>
</dbReference>
<feature type="signal peptide" evidence="7">
    <location>
        <begin position="1"/>
        <end position="22"/>
    </location>
</feature>
<dbReference type="PANTHER" id="PTHR42973">
    <property type="entry name" value="BINDING OXIDOREDUCTASE, PUTATIVE (AFU_ORTHOLOGUE AFUA_1G17690)-RELATED"/>
    <property type="match status" value="1"/>
</dbReference>
<evidence type="ECO:0000313" key="9">
    <source>
        <dbReference type="EMBL" id="KAG2441247.1"/>
    </source>
</evidence>
<dbReference type="InterPro" id="IPR016169">
    <property type="entry name" value="FAD-bd_PCMH_sub2"/>
</dbReference>
<feature type="compositionally biased region" description="Basic residues" evidence="6">
    <location>
        <begin position="537"/>
        <end position="550"/>
    </location>
</feature>
<feature type="region of interest" description="Disordered" evidence="6">
    <location>
        <begin position="527"/>
        <end position="550"/>
    </location>
</feature>
<dbReference type="GO" id="GO:0071949">
    <property type="term" value="F:FAD binding"/>
    <property type="evidence" value="ECO:0007669"/>
    <property type="project" value="InterPro"/>
</dbReference>
<evidence type="ECO:0000256" key="1">
    <source>
        <dbReference type="ARBA" id="ARBA00001974"/>
    </source>
</evidence>
<evidence type="ECO:0000256" key="3">
    <source>
        <dbReference type="ARBA" id="ARBA00022630"/>
    </source>
</evidence>
<accession>A0A835T990</accession>
<dbReference type="PROSITE" id="PS51387">
    <property type="entry name" value="FAD_PCMH"/>
    <property type="match status" value="1"/>
</dbReference>
<feature type="domain" description="FAD-binding PCMH-type" evidence="8">
    <location>
        <begin position="76"/>
        <end position="250"/>
    </location>
</feature>
<comment type="similarity">
    <text evidence="2">Belongs to the oxygen-dependent FAD-linked oxidoreductase family.</text>
</comment>
<evidence type="ECO:0000313" key="10">
    <source>
        <dbReference type="Proteomes" id="UP000613740"/>
    </source>
</evidence>
<dbReference type="Gene3D" id="3.30.465.10">
    <property type="match status" value="1"/>
</dbReference>
<keyword evidence="4" id="KW-0274">FAD</keyword>
<dbReference type="Proteomes" id="UP000613740">
    <property type="component" value="Unassembled WGS sequence"/>
</dbReference>